<feature type="compositionally biased region" description="Polar residues" evidence="5">
    <location>
        <begin position="658"/>
        <end position="671"/>
    </location>
</feature>
<keyword evidence="6" id="KW-0812">Transmembrane</keyword>
<dbReference type="RefSeq" id="XP_023145275.2">
    <property type="nucleotide sequence ID" value="XM_023289507.3"/>
</dbReference>
<feature type="region of interest" description="Disordered" evidence="5">
    <location>
        <begin position="643"/>
        <end position="676"/>
    </location>
</feature>
<keyword evidence="10" id="KW-1185">Reference proteome</keyword>
<reference evidence="9" key="2">
    <citation type="submission" date="2025-08" db="UniProtKB">
        <authorList>
            <consortium name="Ensembl"/>
        </authorList>
    </citation>
    <scope>IDENTIFICATION</scope>
</reference>
<dbReference type="GeneTree" id="ENSGT01010000222294"/>
<dbReference type="AlphaFoldDB" id="A0AAQ6A2F7"/>
<reference evidence="9" key="3">
    <citation type="submission" date="2025-09" db="UniProtKB">
        <authorList>
            <consortium name="Ensembl"/>
        </authorList>
    </citation>
    <scope>IDENTIFICATION</scope>
</reference>
<dbReference type="Ensembl" id="ENSAOCT00000046798.1">
    <property type="protein sequence ID" value="ENSAOCP00000071509.1"/>
    <property type="gene ID" value="ENSAOCG00000033103.1"/>
</dbReference>
<evidence type="ECO:0000313" key="10">
    <source>
        <dbReference type="Proteomes" id="UP001501940"/>
    </source>
</evidence>
<dbReference type="InterPro" id="IPR013783">
    <property type="entry name" value="Ig-like_fold"/>
</dbReference>
<dbReference type="PANTHER" id="PTHR46013">
    <property type="entry name" value="VASCULAR CELL ADHESION MOLECULE 1"/>
    <property type="match status" value="1"/>
</dbReference>
<dbReference type="PANTHER" id="PTHR46013:SF4">
    <property type="entry name" value="B-CELL RECEPTOR CD22-RELATED"/>
    <property type="match status" value="1"/>
</dbReference>
<evidence type="ECO:0000256" key="3">
    <source>
        <dbReference type="ARBA" id="ARBA00045430"/>
    </source>
</evidence>
<dbReference type="InterPro" id="IPR056386">
    <property type="entry name" value="Ig_CD22"/>
</dbReference>
<dbReference type="InterPro" id="IPR036179">
    <property type="entry name" value="Ig-like_dom_sf"/>
</dbReference>
<dbReference type="SMART" id="SM00409">
    <property type="entry name" value="IG"/>
    <property type="match status" value="4"/>
</dbReference>
<keyword evidence="7" id="KW-0732">Signal</keyword>
<evidence type="ECO:0000256" key="6">
    <source>
        <dbReference type="SAM" id="Phobius"/>
    </source>
</evidence>
<dbReference type="PROSITE" id="PS50835">
    <property type="entry name" value="IG_LIKE"/>
    <property type="match status" value="2"/>
</dbReference>
<dbReference type="Pfam" id="PF13895">
    <property type="entry name" value="Ig_2"/>
    <property type="match status" value="2"/>
</dbReference>
<dbReference type="GeneID" id="111581372"/>
<evidence type="ECO:0000256" key="4">
    <source>
        <dbReference type="ARBA" id="ARBA00046458"/>
    </source>
</evidence>
<name>A0AAQ6A2F7_AMPOC</name>
<evidence type="ECO:0000313" key="9">
    <source>
        <dbReference type="Ensembl" id="ENSAOCP00000071509.1"/>
    </source>
</evidence>
<accession>A0AAQ6A2F7</accession>
<reference evidence="9 10" key="1">
    <citation type="submission" date="2022-01" db="EMBL/GenBank/DDBJ databases">
        <title>A chromosome-scale genome assembly of the false clownfish, Amphiprion ocellaris.</title>
        <authorList>
            <person name="Ryu T."/>
        </authorList>
    </citation>
    <scope>NUCLEOTIDE SEQUENCE [LARGE SCALE GENOMIC DNA]</scope>
</reference>
<keyword evidence="6" id="KW-1133">Transmembrane helix</keyword>
<evidence type="ECO:0000256" key="7">
    <source>
        <dbReference type="SAM" id="SignalP"/>
    </source>
</evidence>
<evidence type="ECO:0000256" key="2">
    <source>
        <dbReference type="ARBA" id="ARBA00041781"/>
    </source>
</evidence>
<keyword evidence="6" id="KW-0472">Membrane</keyword>
<proteinExistence type="predicted"/>
<comment type="function">
    <text evidence="3">Most highly expressed siglec (sialic acid-binding immunoglobulin-like lectin) on B-cells that plays a role in various aspects of B-cell biology including differentiation, antigen presentation, and trafficking to bone marrow. Binds to alpha 2,6-linked sialic acid residues of surface molecules such as CD22 itself, CD45 and IgM in a cis configuration. Can also bind to ligands on other cells as an adhesion molecule in a trans configuration. Acts as an inhibitory coreceptor on the surface of B-cells and inhibits B-cell receptor induced signaling, characterized by inhibition of the calcium mobilization and cellular activation. Mechanistically, the immunoreceptor tyrosine-based inhibitory motif domain is phosphorylated by the Src kinase LYN, which in turn leads to the recruitment of the protein tyrosine phosphatase 1/PTPN6, leading to the negative regulation of BCR signaling. If this negative signaling from is of sufficient strength, apoptosis of the B-cell can be induced.</text>
</comment>
<dbReference type="SUPFAM" id="SSF48726">
    <property type="entry name" value="Immunoglobulin"/>
    <property type="match status" value="4"/>
</dbReference>
<feature type="signal peptide" evidence="7">
    <location>
        <begin position="1"/>
        <end position="22"/>
    </location>
</feature>
<sequence length="689" mass="77318">MGCKVVQTGFLVCLLSSSVVQGDTDYRVTYSSTQICALQGSAVDIRCTYTYPSRIKEKVTVVEEAVWFTKMNRDEPIDLMTDSQFAGRVQYRCDKNSCTLKITDLRNSDSAEYKFMFRTNQPGWIMIGSPGVTLSVTALQVKVTDTSFWYPSWAEVTCSSSCHLSDHGFYVWYMNGETLHTKTPSTDKYFEKSDSIACAVKRYENFPSPSLCVRESPCSSVVYTHRSICVPKGSSVDISCTYSHKTLVLTNFWFSPERSRQLYHSQPEDLREDCHYAGRVQVFDKRGRSTLRIRDLRVTDSAQYQFKFTARRFEWKSNLPGTTLTVTALQVQVTRIISVHQSHTEAELKCHSSCSPAAHLSYIWFKNGQEISKQKSSTYTDSFYPGDKISCAFKGHEDHRSPSVYPSKLPSMSVSPSGEIVEGSSVTLTCSSDANPEAENTLYKGNQSLPLGSGGTYHFTSISSEDRGFYDCKSDDQSVSLFMDVLYAPKLLSVSVNPSGEIVEGSSVNLTCSSDANPAATYTWYKEDEDSPLYSGQIFTITDFRAEHSGNYYCEAQNTRGRHNSTLYLNVASNSWKFPVALSITAVCLAFILLFLLLWIRRDRSLKQQPQAGEGPDSKTEMDEIQYASVQFATRQLDAVYSNFSPGQTDRHQEESVVYSTTKPNSTTGTRRQAAVEDQSALYSKVVRK</sequence>
<evidence type="ECO:0000256" key="5">
    <source>
        <dbReference type="SAM" id="MobiDB-lite"/>
    </source>
</evidence>
<comment type="subunit">
    <text evidence="4">Predominantly monomer of isoform CD22-beta. Also found as heterodimer of isoform CD22-beta and a shorter isoform. Interacts with PTPN6/SHP-1, LYN, SYK, PIK3R1/PIK3R2 and PLCG1 upon phosphorylation. Interacts with GRB2, INPP5D and SHC1 upon phosphorylation. May form a complex with INPP5D/SHIP, GRB2 and SHC1.</text>
</comment>
<evidence type="ECO:0000256" key="1">
    <source>
        <dbReference type="ARBA" id="ARBA00040106"/>
    </source>
</evidence>
<feature type="domain" description="Ig-like" evidence="8">
    <location>
        <begin position="410"/>
        <end position="482"/>
    </location>
</feature>
<evidence type="ECO:0000259" key="8">
    <source>
        <dbReference type="PROSITE" id="PS50835"/>
    </source>
</evidence>
<dbReference type="InterPro" id="IPR003599">
    <property type="entry name" value="Ig_sub"/>
</dbReference>
<dbReference type="InterPro" id="IPR003598">
    <property type="entry name" value="Ig_sub2"/>
</dbReference>
<dbReference type="Pfam" id="PF24518">
    <property type="entry name" value="Ig_CD22"/>
    <property type="match status" value="1"/>
</dbReference>
<dbReference type="Gene3D" id="2.60.40.10">
    <property type="entry name" value="Immunoglobulins"/>
    <property type="match status" value="4"/>
</dbReference>
<feature type="transmembrane region" description="Helical" evidence="6">
    <location>
        <begin position="578"/>
        <end position="600"/>
    </location>
</feature>
<feature type="domain" description="Ig-like" evidence="8">
    <location>
        <begin position="489"/>
        <end position="570"/>
    </location>
</feature>
<dbReference type="SMART" id="SM00408">
    <property type="entry name" value="IGc2"/>
    <property type="match status" value="2"/>
</dbReference>
<dbReference type="Proteomes" id="UP001501940">
    <property type="component" value="Chromosome 4"/>
</dbReference>
<organism evidence="9 10">
    <name type="scientific">Amphiprion ocellaris</name>
    <name type="common">Clown anemonefish</name>
    <dbReference type="NCBI Taxonomy" id="80972"/>
    <lineage>
        <taxon>Eukaryota</taxon>
        <taxon>Metazoa</taxon>
        <taxon>Chordata</taxon>
        <taxon>Craniata</taxon>
        <taxon>Vertebrata</taxon>
        <taxon>Euteleostomi</taxon>
        <taxon>Actinopterygii</taxon>
        <taxon>Neopterygii</taxon>
        <taxon>Teleostei</taxon>
        <taxon>Neoteleostei</taxon>
        <taxon>Acanthomorphata</taxon>
        <taxon>Ovalentaria</taxon>
        <taxon>Pomacentridae</taxon>
        <taxon>Amphiprion</taxon>
    </lineage>
</organism>
<feature type="chain" id="PRO_5043680870" description="B-cell receptor CD22" evidence="7">
    <location>
        <begin position="23"/>
        <end position="689"/>
    </location>
</feature>
<dbReference type="KEGG" id="aoce:111581372"/>
<protein>
    <recommendedName>
        <fullName evidence="1">B-cell receptor CD22</fullName>
    </recommendedName>
    <alternativeName>
        <fullName evidence="2">Sialic acid-binding Ig-like lectin 2</fullName>
    </alternativeName>
</protein>
<dbReference type="InterPro" id="IPR007110">
    <property type="entry name" value="Ig-like_dom"/>
</dbReference>